<dbReference type="PROSITE" id="PS50914">
    <property type="entry name" value="BON"/>
    <property type="match status" value="1"/>
</dbReference>
<comment type="caution">
    <text evidence="3">The sequence shown here is derived from an EMBL/GenBank/DDBJ whole genome shotgun (WGS) entry which is preliminary data.</text>
</comment>
<dbReference type="RefSeq" id="WP_377117775.1">
    <property type="nucleotide sequence ID" value="NZ_JBHTHZ010000014.1"/>
</dbReference>
<accession>A0ABW3AWG2</accession>
<sequence length="158" mass="17459">MKQLRLKKPTGLMLFIGLLFFATACNHQPKDEDIQASVTKQLQDNPDFQDITASVKDGVLTLEGKCQSQNCDSLVESQVKSVDGVKSIENNIEKDDTTDLTLRTSVQDIISKYDGVQADVAAGVVVLRGSIDKKLVQPLMNELQMLNPKKLDNQLVLK</sequence>
<dbReference type="Gene3D" id="3.30.1340.30">
    <property type="match status" value="1"/>
</dbReference>
<name>A0ABW3AWG2_9SPHI</name>
<evidence type="ECO:0000313" key="3">
    <source>
        <dbReference type="EMBL" id="MFD0795407.1"/>
    </source>
</evidence>
<feature type="domain" description="BON" evidence="2">
    <location>
        <begin position="30"/>
        <end position="96"/>
    </location>
</feature>
<proteinExistence type="predicted"/>
<protein>
    <submittedName>
        <fullName evidence="3">BON domain-containing protein</fullName>
    </submittedName>
</protein>
<dbReference type="PROSITE" id="PS51257">
    <property type="entry name" value="PROKAR_LIPOPROTEIN"/>
    <property type="match status" value="1"/>
</dbReference>
<reference evidence="4" key="1">
    <citation type="journal article" date="2019" name="Int. J. Syst. Evol. Microbiol.">
        <title>The Global Catalogue of Microorganisms (GCM) 10K type strain sequencing project: providing services to taxonomists for standard genome sequencing and annotation.</title>
        <authorList>
            <consortium name="The Broad Institute Genomics Platform"/>
            <consortium name="The Broad Institute Genome Sequencing Center for Infectious Disease"/>
            <person name="Wu L."/>
            <person name="Ma J."/>
        </authorList>
    </citation>
    <scope>NUCLEOTIDE SEQUENCE [LARGE SCALE GENOMIC DNA]</scope>
    <source>
        <strain evidence="4">CCUG 61484</strain>
    </source>
</reference>
<keyword evidence="4" id="KW-1185">Reference proteome</keyword>
<feature type="signal peptide" evidence="1">
    <location>
        <begin position="1"/>
        <end position="24"/>
    </location>
</feature>
<evidence type="ECO:0000313" key="4">
    <source>
        <dbReference type="Proteomes" id="UP001597010"/>
    </source>
</evidence>
<keyword evidence="1" id="KW-0732">Signal</keyword>
<organism evidence="3 4">
    <name type="scientific">Mucilaginibacter litoreus</name>
    <dbReference type="NCBI Taxonomy" id="1048221"/>
    <lineage>
        <taxon>Bacteria</taxon>
        <taxon>Pseudomonadati</taxon>
        <taxon>Bacteroidota</taxon>
        <taxon>Sphingobacteriia</taxon>
        <taxon>Sphingobacteriales</taxon>
        <taxon>Sphingobacteriaceae</taxon>
        <taxon>Mucilaginibacter</taxon>
    </lineage>
</organism>
<feature type="chain" id="PRO_5045850806" evidence="1">
    <location>
        <begin position="25"/>
        <end position="158"/>
    </location>
</feature>
<dbReference type="InterPro" id="IPR007055">
    <property type="entry name" value="BON_dom"/>
</dbReference>
<gene>
    <name evidence="3" type="ORF">ACFQZX_17425</name>
</gene>
<dbReference type="Pfam" id="PF04972">
    <property type="entry name" value="BON"/>
    <property type="match status" value="1"/>
</dbReference>
<evidence type="ECO:0000259" key="2">
    <source>
        <dbReference type="PROSITE" id="PS50914"/>
    </source>
</evidence>
<dbReference type="Proteomes" id="UP001597010">
    <property type="component" value="Unassembled WGS sequence"/>
</dbReference>
<evidence type="ECO:0000256" key="1">
    <source>
        <dbReference type="SAM" id="SignalP"/>
    </source>
</evidence>
<dbReference type="EMBL" id="JBHTHZ010000014">
    <property type="protein sequence ID" value="MFD0795407.1"/>
    <property type="molecule type" value="Genomic_DNA"/>
</dbReference>